<comment type="subcellular location">
    <subcellularLocation>
        <location evidence="2">Cell membrane</location>
        <topology evidence="2">Multi-pass membrane protein</topology>
    </subcellularLocation>
</comment>
<keyword evidence="11 19" id="KW-1133">Transmembrane helix</keyword>
<dbReference type="GO" id="GO:0005524">
    <property type="term" value="F:ATP binding"/>
    <property type="evidence" value="ECO:0007669"/>
    <property type="project" value="UniProtKB-KW"/>
</dbReference>
<dbReference type="InterPro" id="IPR001610">
    <property type="entry name" value="PAC"/>
</dbReference>
<keyword evidence="14" id="KW-0131">Cell cycle</keyword>
<dbReference type="EC" id="2.7.13.3" evidence="3"/>
<dbReference type="SUPFAM" id="SSF55785">
    <property type="entry name" value="PYP-like sensor domain (PAS domain)"/>
    <property type="match status" value="6"/>
</dbReference>
<dbReference type="EMBL" id="CP043473">
    <property type="protein sequence ID" value="QEL55944.1"/>
    <property type="molecule type" value="Genomic_DNA"/>
</dbReference>
<dbReference type="SMART" id="SM00387">
    <property type="entry name" value="HATPase_c"/>
    <property type="match status" value="1"/>
</dbReference>
<feature type="domain" description="PAS" evidence="22">
    <location>
        <begin position="610"/>
        <end position="656"/>
    </location>
</feature>
<evidence type="ECO:0000256" key="13">
    <source>
        <dbReference type="ARBA" id="ARBA00023136"/>
    </source>
</evidence>
<dbReference type="Pfam" id="PF13188">
    <property type="entry name" value="PAS_8"/>
    <property type="match status" value="1"/>
</dbReference>
<dbReference type="CDD" id="cd00082">
    <property type="entry name" value="HisKA"/>
    <property type="match status" value="1"/>
</dbReference>
<evidence type="ECO:0000256" key="10">
    <source>
        <dbReference type="ARBA" id="ARBA00022840"/>
    </source>
</evidence>
<keyword evidence="8" id="KW-0547">Nucleotide-binding</keyword>
<dbReference type="Gene3D" id="1.10.287.130">
    <property type="match status" value="1"/>
</dbReference>
<dbReference type="InterPro" id="IPR025201">
    <property type="entry name" value="KdpD_TM"/>
</dbReference>
<evidence type="ECO:0000256" key="17">
    <source>
        <dbReference type="PROSITE-ProRule" id="PRU00110"/>
    </source>
</evidence>
<dbReference type="SMART" id="SM00448">
    <property type="entry name" value="REC"/>
    <property type="match status" value="1"/>
</dbReference>
<feature type="domain" description="PAS" evidence="22">
    <location>
        <begin position="369"/>
        <end position="439"/>
    </location>
</feature>
<evidence type="ECO:0000259" key="20">
    <source>
        <dbReference type="PROSITE" id="PS50109"/>
    </source>
</evidence>
<evidence type="ECO:0000256" key="15">
    <source>
        <dbReference type="ARBA" id="ARBA00058004"/>
    </source>
</evidence>
<keyword evidence="4" id="KW-1003">Cell membrane</keyword>
<dbReference type="PROSITE" id="PS50112">
    <property type="entry name" value="PAS"/>
    <property type="match status" value="3"/>
</dbReference>
<dbReference type="InterPro" id="IPR005467">
    <property type="entry name" value="His_kinase_dom"/>
</dbReference>
<evidence type="ECO:0000256" key="6">
    <source>
        <dbReference type="ARBA" id="ARBA00022679"/>
    </source>
</evidence>
<evidence type="ECO:0000256" key="12">
    <source>
        <dbReference type="ARBA" id="ARBA00023012"/>
    </source>
</evidence>
<evidence type="ECO:0000313" key="25">
    <source>
        <dbReference type="EMBL" id="QEL55944.1"/>
    </source>
</evidence>
<evidence type="ECO:0000256" key="4">
    <source>
        <dbReference type="ARBA" id="ARBA00022475"/>
    </source>
</evidence>
<dbReference type="InterPro" id="IPR000700">
    <property type="entry name" value="PAS-assoc_C"/>
</dbReference>
<dbReference type="Pfam" id="PF00072">
    <property type="entry name" value="Response_reg"/>
    <property type="match status" value="1"/>
</dbReference>
<evidence type="ECO:0000256" key="19">
    <source>
        <dbReference type="SAM" id="Phobius"/>
    </source>
</evidence>
<dbReference type="InterPro" id="IPR001789">
    <property type="entry name" value="Sig_transdc_resp-reg_receiver"/>
</dbReference>
<dbReference type="Proteomes" id="UP000322079">
    <property type="component" value="Chromosome"/>
</dbReference>
<dbReference type="InterPro" id="IPR003594">
    <property type="entry name" value="HATPase_dom"/>
</dbReference>
<dbReference type="SMART" id="SM00086">
    <property type="entry name" value="PAC"/>
    <property type="match status" value="4"/>
</dbReference>
<dbReference type="InterPro" id="IPR011006">
    <property type="entry name" value="CheY-like_superfamily"/>
</dbReference>
<dbReference type="RefSeq" id="WP_149296299.1">
    <property type="nucleotide sequence ID" value="NZ_CP043473.1"/>
</dbReference>
<dbReference type="InterPro" id="IPR004358">
    <property type="entry name" value="Sig_transdc_His_kin-like_C"/>
</dbReference>
<dbReference type="SMART" id="SM00091">
    <property type="entry name" value="PAS"/>
    <property type="match status" value="6"/>
</dbReference>
<proteinExistence type="predicted"/>
<dbReference type="Pfam" id="PF00989">
    <property type="entry name" value="PAS"/>
    <property type="match status" value="1"/>
</dbReference>
<dbReference type="PRINTS" id="PR00344">
    <property type="entry name" value="BCTRLSENSOR"/>
</dbReference>
<dbReference type="GO" id="GO:0006355">
    <property type="term" value="P:regulation of DNA-templated transcription"/>
    <property type="evidence" value="ECO:0007669"/>
    <property type="project" value="InterPro"/>
</dbReference>
<dbReference type="InterPro" id="IPR035965">
    <property type="entry name" value="PAS-like_dom_sf"/>
</dbReference>
<dbReference type="InterPro" id="IPR036641">
    <property type="entry name" value="HPT_dom_sf"/>
</dbReference>
<evidence type="ECO:0000259" key="22">
    <source>
        <dbReference type="PROSITE" id="PS50112"/>
    </source>
</evidence>
<gene>
    <name evidence="25" type="ORF">FYK34_10440</name>
</gene>
<evidence type="ECO:0000259" key="24">
    <source>
        <dbReference type="PROSITE" id="PS50894"/>
    </source>
</evidence>
<comment type="function">
    <text evidence="15">Member of the two-component regulatory system BvgS/BvgA. Phosphorylates BvgA via a four-step phosphorelay in response to environmental signals.</text>
</comment>
<dbReference type="Gene3D" id="3.30.450.20">
    <property type="entry name" value="PAS domain"/>
    <property type="match status" value="6"/>
</dbReference>
<dbReference type="NCBIfam" id="TIGR00229">
    <property type="entry name" value="sensory_box"/>
    <property type="match status" value="6"/>
</dbReference>
<name>A0A5C1DGY8_9NEIS</name>
<evidence type="ECO:0000313" key="26">
    <source>
        <dbReference type="Proteomes" id="UP000322079"/>
    </source>
</evidence>
<feature type="domain" description="Histidine kinase" evidence="20">
    <location>
        <begin position="900"/>
        <end position="1120"/>
    </location>
</feature>
<dbReference type="Pfam" id="PF08448">
    <property type="entry name" value="PAS_4"/>
    <property type="match status" value="2"/>
</dbReference>
<accession>A0A5C1DGY8</accession>
<dbReference type="SUPFAM" id="SSF55874">
    <property type="entry name" value="ATPase domain of HSP90 chaperone/DNA topoisomerase II/histidine kinase"/>
    <property type="match status" value="1"/>
</dbReference>
<dbReference type="Pfam" id="PF02518">
    <property type="entry name" value="HATPase_c"/>
    <property type="match status" value="1"/>
</dbReference>
<evidence type="ECO:0000256" key="2">
    <source>
        <dbReference type="ARBA" id="ARBA00004651"/>
    </source>
</evidence>
<feature type="domain" description="PAC" evidence="23">
    <location>
        <begin position="317"/>
        <end position="372"/>
    </location>
</feature>
<dbReference type="PANTHER" id="PTHR45339">
    <property type="entry name" value="HYBRID SIGNAL TRANSDUCTION HISTIDINE KINASE J"/>
    <property type="match status" value="1"/>
</dbReference>
<dbReference type="Gene3D" id="3.40.50.2300">
    <property type="match status" value="1"/>
</dbReference>
<evidence type="ECO:0000256" key="1">
    <source>
        <dbReference type="ARBA" id="ARBA00000085"/>
    </source>
</evidence>
<sequence>MKPPERFLFKVRRLLPPRARKIAASLLIVAATLVLQYSAWQFLQPYVWILFYPAVFFAALTTGLEGGLLATGLSAGLVWQVFLPPEARQAAPSHLASVMVFLANGAALSVYSHRARFLVAAAKQLQGERRYRALFENSQYGVLLMTAGGAIQAANQEAQRILGRDESSLRRLGWSGLLAEDEPASLQGENGIAMADQQREVQLRNGDRVFPAAVSLHAYTDENGRPACSAAIRDLSADKQLADELQRQQALLRAILDNSPAAIFVKNLAGQYLLVNRRFIDIVQLDDARREGFTDYDLFPPAIAERLVIADRDVLVSGEALQLEETVPQDGEPRTYLSLKFPLRDAGGAIHAICGITTDITERKRAENDNHRLAEALAQSAQATLMTDAEQRITYANPAFVKLMGYDAAELLGTPASRFTAPDDLAQREALQRLLLAQGYWSGELARLDCHGMAIPVYASVAAIRGLDGALEGFVASYADLRPLREQSRALAESQARYQTVLDNAADAVFVADNAGHYVYVNHQACELLGYTQAELLAMHIRDVTPEQDAAHVAQAFQALLAGEHVTTELMLKRRDGELLPVEINAIRLPDSTLYGACRDITERRRAAEEIRKLSLAVEQSPESIMITDLQARIVYVNAAFTRNTGYEADEVLGRNPRLLSSGLTPRQTFVDLWRHLHAGQAWRGELFNRRKNGDELTELAYISPIRQADGRITHYLALQEDVTEKKRLSRELDTYRQHLEELVEARTAEVRDAHARLQLTQFAMDSAGIAIQWADPDSGRFVYANHQTAAMLGYSEEQLLELTVSDIDPNFSPAAFRDAIKRLQAERCIRFESQVQTRQGDAIPVEVTLFYAEGDGEAPDRVISFFIDISRRKEEELALVRAKEAAERANTAKSAFVANMSHEIRTPMNAILGMVYLLRQGELPPEQQHRLDTIDRSARHLLSLINDILDLSKTEAGKLQLELRDFDLARWLEETADMVAEQVRAKGLSLKREAAFPPMVVRGDATRLAQCLLNLLSNAIKFTERGEIGIRAELVEELTDGLRVRVSVRDSGIGIDPETLPRLFHVFEQADASTTRRYGGTGLGLAITKRLVERMGGEVGADSHPGQGSVFWFTVPLARGEQPLPASPFSPAAPAGRWDGLRVLLAEDDPINSEVAQSLLQSVGLRAEAAEDGAAAVARFLARPQDYALILMDLQMPGMDGLEATRLIRERPEGAQVPILAMTASAFAEDRAACLAAGMNDFVAKPVEPAQLFAALGRWLPPPSSPAAPSPADAADDLKARLAAIAGLDLEQGLACLGGNIVKYRAMLGRFLDAHGGDAERLRERLGQNDAETAQRLAHTLKGSSGMLGLAAVQAAAAELEAELRLPDGAVSAEPSGRLHDVEAALSSLAAALATLLPPRSANPDRAMRDSERSDLLDRLEQALASGDFSAAALFRDNLPRLRGAYPEAALQPLEHGMRAFDFAAAQAALRALRGGKTD</sequence>
<dbReference type="InterPro" id="IPR000014">
    <property type="entry name" value="PAS"/>
</dbReference>
<dbReference type="PROSITE" id="PS50113">
    <property type="entry name" value="PAC"/>
    <property type="match status" value="2"/>
</dbReference>
<dbReference type="Pfam" id="PF13493">
    <property type="entry name" value="DUF4118"/>
    <property type="match status" value="1"/>
</dbReference>
<dbReference type="FunFam" id="3.30.565.10:FF:000010">
    <property type="entry name" value="Sensor histidine kinase RcsC"/>
    <property type="match status" value="1"/>
</dbReference>
<evidence type="ECO:0000259" key="21">
    <source>
        <dbReference type="PROSITE" id="PS50110"/>
    </source>
</evidence>
<dbReference type="CDD" id="cd16922">
    <property type="entry name" value="HATPase_EvgS-ArcB-TorS-like"/>
    <property type="match status" value="1"/>
</dbReference>
<keyword evidence="26" id="KW-1185">Reference proteome</keyword>
<feature type="transmembrane region" description="Helical" evidence="19">
    <location>
        <begin position="21"/>
        <end position="40"/>
    </location>
</feature>
<keyword evidence="13 19" id="KW-0472">Membrane</keyword>
<organism evidence="25 26">
    <name type="scientific">Chromobacterium paludis</name>
    <dbReference type="NCBI Taxonomy" id="2605945"/>
    <lineage>
        <taxon>Bacteria</taxon>
        <taxon>Pseudomonadati</taxon>
        <taxon>Pseudomonadota</taxon>
        <taxon>Betaproteobacteria</taxon>
        <taxon>Neisseriales</taxon>
        <taxon>Chromobacteriaceae</taxon>
        <taxon>Chromobacterium</taxon>
    </lineage>
</organism>
<feature type="transmembrane region" description="Helical" evidence="19">
    <location>
        <begin position="91"/>
        <end position="111"/>
    </location>
</feature>
<dbReference type="CDD" id="cd00130">
    <property type="entry name" value="PAS"/>
    <property type="match status" value="5"/>
</dbReference>
<dbReference type="SMART" id="SM00073">
    <property type="entry name" value="HPT"/>
    <property type="match status" value="1"/>
</dbReference>
<evidence type="ECO:0000256" key="7">
    <source>
        <dbReference type="ARBA" id="ARBA00022692"/>
    </source>
</evidence>
<evidence type="ECO:0000256" key="11">
    <source>
        <dbReference type="ARBA" id="ARBA00022989"/>
    </source>
</evidence>
<feature type="domain" description="PAS" evidence="22">
    <location>
        <begin position="494"/>
        <end position="564"/>
    </location>
</feature>
<feature type="domain" description="Response regulatory" evidence="21">
    <location>
        <begin position="1143"/>
        <end position="1261"/>
    </location>
</feature>
<feature type="domain" description="PAC" evidence="23">
    <location>
        <begin position="681"/>
        <end position="735"/>
    </location>
</feature>
<evidence type="ECO:0000256" key="8">
    <source>
        <dbReference type="ARBA" id="ARBA00022741"/>
    </source>
</evidence>
<dbReference type="Pfam" id="PF01627">
    <property type="entry name" value="Hpt"/>
    <property type="match status" value="1"/>
</dbReference>
<evidence type="ECO:0000256" key="5">
    <source>
        <dbReference type="ARBA" id="ARBA00022553"/>
    </source>
</evidence>
<dbReference type="InterPro" id="IPR038318">
    <property type="entry name" value="KdpD_sf"/>
</dbReference>
<dbReference type="SUPFAM" id="SSF47226">
    <property type="entry name" value="Histidine-containing phosphotransfer domain, HPT domain"/>
    <property type="match status" value="1"/>
</dbReference>
<dbReference type="InterPro" id="IPR003661">
    <property type="entry name" value="HisK_dim/P_dom"/>
</dbReference>
<evidence type="ECO:0000256" key="3">
    <source>
        <dbReference type="ARBA" id="ARBA00012438"/>
    </source>
</evidence>
<keyword evidence="5 18" id="KW-0597">Phosphoprotein</keyword>
<evidence type="ECO:0000256" key="9">
    <source>
        <dbReference type="ARBA" id="ARBA00022777"/>
    </source>
</evidence>
<keyword evidence="9" id="KW-0418">Kinase</keyword>
<protein>
    <recommendedName>
        <fullName evidence="16">Virulence sensor protein BvgS</fullName>
        <ecNumber evidence="3">2.7.13.3</ecNumber>
    </recommendedName>
</protein>
<dbReference type="SMART" id="SM00388">
    <property type="entry name" value="HisKA"/>
    <property type="match status" value="1"/>
</dbReference>
<dbReference type="CDD" id="cd17546">
    <property type="entry name" value="REC_hyHK_CKI1_RcsC-like"/>
    <property type="match status" value="1"/>
</dbReference>
<dbReference type="Gene3D" id="3.30.565.10">
    <property type="entry name" value="Histidine kinase-like ATPase, C-terminal domain"/>
    <property type="match status" value="1"/>
</dbReference>
<dbReference type="PROSITE" id="PS50109">
    <property type="entry name" value="HIS_KIN"/>
    <property type="match status" value="1"/>
</dbReference>
<dbReference type="Pfam" id="PF00512">
    <property type="entry name" value="HisKA"/>
    <property type="match status" value="1"/>
</dbReference>
<keyword evidence="10" id="KW-0067">ATP-binding</keyword>
<feature type="domain" description="HPt" evidence="24">
    <location>
        <begin position="1301"/>
        <end position="1401"/>
    </location>
</feature>
<evidence type="ECO:0000256" key="16">
    <source>
        <dbReference type="ARBA" id="ARBA00070152"/>
    </source>
</evidence>
<dbReference type="PROSITE" id="PS50894">
    <property type="entry name" value="HPT"/>
    <property type="match status" value="1"/>
</dbReference>
<dbReference type="InterPro" id="IPR008207">
    <property type="entry name" value="Sig_transdc_His_kin_Hpt_dom"/>
</dbReference>
<evidence type="ECO:0000259" key="23">
    <source>
        <dbReference type="PROSITE" id="PS50113"/>
    </source>
</evidence>
<dbReference type="GO" id="GO:0000155">
    <property type="term" value="F:phosphorelay sensor kinase activity"/>
    <property type="evidence" value="ECO:0007669"/>
    <property type="project" value="InterPro"/>
</dbReference>
<dbReference type="Gene3D" id="1.20.120.620">
    <property type="entry name" value="Backbone structure of the membrane domain of e. Coli histidine kinase receptor kdpd"/>
    <property type="match status" value="1"/>
</dbReference>
<dbReference type="InterPro" id="IPR013767">
    <property type="entry name" value="PAS_fold"/>
</dbReference>
<dbReference type="PROSITE" id="PS50110">
    <property type="entry name" value="RESPONSE_REGULATORY"/>
    <property type="match status" value="1"/>
</dbReference>
<dbReference type="PANTHER" id="PTHR45339:SF1">
    <property type="entry name" value="HYBRID SIGNAL TRANSDUCTION HISTIDINE KINASE J"/>
    <property type="match status" value="1"/>
</dbReference>
<dbReference type="Gene3D" id="1.20.120.160">
    <property type="entry name" value="HPT domain"/>
    <property type="match status" value="1"/>
</dbReference>
<dbReference type="SUPFAM" id="SSF52172">
    <property type="entry name" value="CheY-like"/>
    <property type="match status" value="1"/>
</dbReference>
<dbReference type="KEGG" id="chrm:FYK34_10440"/>
<evidence type="ECO:0000256" key="14">
    <source>
        <dbReference type="ARBA" id="ARBA00023306"/>
    </source>
</evidence>
<dbReference type="FunFam" id="1.10.287.130:FF:000038">
    <property type="entry name" value="Sensory transduction histidine kinase"/>
    <property type="match status" value="1"/>
</dbReference>
<dbReference type="GO" id="GO:0005886">
    <property type="term" value="C:plasma membrane"/>
    <property type="evidence" value="ECO:0007669"/>
    <property type="project" value="UniProtKB-SubCell"/>
</dbReference>
<keyword evidence="7 19" id="KW-0812">Transmembrane</keyword>
<dbReference type="InterPro" id="IPR013656">
    <property type="entry name" value="PAS_4"/>
</dbReference>
<keyword evidence="6" id="KW-0808">Transferase</keyword>
<dbReference type="InterPro" id="IPR036097">
    <property type="entry name" value="HisK_dim/P_sf"/>
</dbReference>
<reference evidence="25 26" key="1">
    <citation type="submission" date="2019-08" db="EMBL/GenBank/DDBJ databases">
        <title>Chromobacterium paludis, a novel bacterium isolated from a Maryland marsh pond.</title>
        <authorList>
            <person name="Blackburn M.B."/>
            <person name="Gundersen-Rindal D.E."/>
        </authorList>
    </citation>
    <scope>NUCLEOTIDE SEQUENCE [LARGE SCALE GENOMIC DNA]</scope>
    <source>
        <strain evidence="26">IIBBL 257-1</strain>
    </source>
</reference>
<evidence type="ECO:0000256" key="18">
    <source>
        <dbReference type="PROSITE-ProRule" id="PRU00169"/>
    </source>
</evidence>
<feature type="modified residue" description="Phosphohistidine" evidence="17">
    <location>
        <position position="1340"/>
    </location>
</feature>
<comment type="catalytic activity">
    <reaction evidence="1">
        <text>ATP + protein L-histidine = ADP + protein N-phospho-L-histidine.</text>
        <dbReference type="EC" id="2.7.13.3"/>
    </reaction>
</comment>
<feature type="modified residue" description="4-aspartylphosphate" evidence="18">
    <location>
        <position position="1194"/>
    </location>
</feature>
<dbReference type="SUPFAM" id="SSF47384">
    <property type="entry name" value="Homodimeric domain of signal transducing histidine kinase"/>
    <property type="match status" value="1"/>
</dbReference>
<dbReference type="Pfam" id="PF13426">
    <property type="entry name" value="PAS_9"/>
    <property type="match status" value="2"/>
</dbReference>
<dbReference type="InterPro" id="IPR036890">
    <property type="entry name" value="HATPase_C_sf"/>
</dbReference>
<keyword evidence="12" id="KW-0902">Two-component regulatory system</keyword>
<feature type="transmembrane region" description="Helical" evidence="19">
    <location>
        <begin position="46"/>
        <end position="79"/>
    </location>
</feature>